<feature type="region of interest" description="Disordered" evidence="1">
    <location>
        <begin position="39"/>
        <end position="95"/>
    </location>
</feature>
<feature type="compositionally biased region" description="Basic and acidic residues" evidence="1">
    <location>
        <begin position="72"/>
        <end position="95"/>
    </location>
</feature>
<keyword evidence="4" id="KW-1185">Reference proteome</keyword>
<dbReference type="EMBL" id="OZ035834">
    <property type="protein sequence ID" value="CAL1576369.1"/>
    <property type="molecule type" value="Genomic_DNA"/>
</dbReference>
<evidence type="ECO:0000313" key="4">
    <source>
        <dbReference type="Proteomes" id="UP001497482"/>
    </source>
</evidence>
<name>A0AAV2JM68_KNICA</name>
<proteinExistence type="predicted"/>
<keyword evidence="2" id="KW-0472">Membrane</keyword>
<organism evidence="3 4">
    <name type="scientific">Knipowitschia caucasica</name>
    <name type="common">Caucasian dwarf goby</name>
    <name type="synonym">Pomatoschistus caucasicus</name>
    <dbReference type="NCBI Taxonomy" id="637954"/>
    <lineage>
        <taxon>Eukaryota</taxon>
        <taxon>Metazoa</taxon>
        <taxon>Chordata</taxon>
        <taxon>Craniata</taxon>
        <taxon>Vertebrata</taxon>
        <taxon>Euteleostomi</taxon>
        <taxon>Actinopterygii</taxon>
        <taxon>Neopterygii</taxon>
        <taxon>Teleostei</taxon>
        <taxon>Neoteleostei</taxon>
        <taxon>Acanthomorphata</taxon>
        <taxon>Gobiaria</taxon>
        <taxon>Gobiiformes</taxon>
        <taxon>Gobioidei</taxon>
        <taxon>Gobiidae</taxon>
        <taxon>Gobiinae</taxon>
        <taxon>Knipowitschia</taxon>
    </lineage>
</organism>
<accession>A0AAV2JM68</accession>
<dbReference type="AlphaFoldDB" id="A0AAV2JM68"/>
<evidence type="ECO:0000256" key="2">
    <source>
        <dbReference type="SAM" id="Phobius"/>
    </source>
</evidence>
<evidence type="ECO:0000313" key="3">
    <source>
        <dbReference type="EMBL" id="CAL1576369.1"/>
    </source>
</evidence>
<evidence type="ECO:0000256" key="1">
    <source>
        <dbReference type="SAM" id="MobiDB-lite"/>
    </source>
</evidence>
<reference evidence="3 4" key="1">
    <citation type="submission" date="2024-04" db="EMBL/GenBank/DDBJ databases">
        <authorList>
            <person name="Waldvogel A.-M."/>
            <person name="Schoenle A."/>
        </authorList>
    </citation>
    <scope>NUCLEOTIDE SEQUENCE [LARGE SCALE GENOMIC DNA]</scope>
</reference>
<dbReference type="Proteomes" id="UP001497482">
    <property type="component" value="Chromosome 12"/>
</dbReference>
<protein>
    <submittedName>
        <fullName evidence="3">Uncharacterized protein</fullName>
    </submittedName>
</protein>
<gene>
    <name evidence="3" type="ORF">KC01_LOCUS7805</name>
</gene>
<sequence length="95" mass="10488">MKEEPEEQTPRHQRLLSFCCTASNVLIMAASFSLTSLFRQPSMPTHTPLPLSPPSPPASANKSPDEGGPDWSEERRPNAERSHKKTSAERAESSN</sequence>
<keyword evidence="2" id="KW-1133">Transmembrane helix</keyword>
<keyword evidence="2" id="KW-0812">Transmembrane</keyword>
<feature type="transmembrane region" description="Helical" evidence="2">
    <location>
        <begin position="15"/>
        <end position="38"/>
    </location>
</feature>